<dbReference type="PROSITE" id="PS51900">
    <property type="entry name" value="CB"/>
    <property type="match status" value="1"/>
</dbReference>
<evidence type="ECO:0000313" key="15">
    <source>
        <dbReference type="Proteomes" id="UP000265509"/>
    </source>
</evidence>
<dbReference type="Pfam" id="PF02899">
    <property type="entry name" value="Phage_int_SAM_1"/>
    <property type="match status" value="1"/>
</dbReference>
<dbReference type="NCBIfam" id="NF001399">
    <property type="entry name" value="PRK00283.1"/>
    <property type="match status" value="1"/>
</dbReference>
<dbReference type="Gene3D" id="1.10.443.10">
    <property type="entry name" value="Intergrase catalytic core"/>
    <property type="match status" value="1"/>
</dbReference>
<feature type="active site" evidence="11">
    <location>
        <position position="271"/>
    </location>
</feature>
<reference evidence="14 15" key="1">
    <citation type="submission" date="2018-07" db="EMBL/GenBank/DDBJ databases">
        <title>Halioglobus sp. genome submission.</title>
        <authorList>
            <person name="Ye M.-Q."/>
            <person name="Du Z.-J."/>
        </authorList>
    </citation>
    <scope>NUCLEOTIDE SEQUENCE [LARGE SCALE GENOMIC DNA]</scope>
    <source>
        <strain evidence="14 15">U0301</strain>
    </source>
</reference>
<name>A0A3L7DYQ0_9GAMM</name>
<dbReference type="InterPro" id="IPR023009">
    <property type="entry name" value="Tyrosine_recombinase_XerC/XerD"/>
</dbReference>
<dbReference type="PROSITE" id="PS51898">
    <property type="entry name" value="TYR_RECOMBINASE"/>
    <property type="match status" value="1"/>
</dbReference>
<dbReference type="InterPro" id="IPR002104">
    <property type="entry name" value="Integrase_catalytic"/>
</dbReference>
<feature type="active site" evidence="11">
    <location>
        <position position="173"/>
    </location>
</feature>
<evidence type="ECO:0000256" key="9">
    <source>
        <dbReference type="ARBA" id="ARBA00023172"/>
    </source>
</evidence>
<keyword evidence="9 11" id="KW-0233">DNA recombination</keyword>
<dbReference type="EMBL" id="QRAN01000017">
    <property type="protein sequence ID" value="RLQ20992.1"/>
    <property type="molecule type" value="Genomic_DNA"/>
</dbReference>
<dbReference type="InterPro" id="IPR013762">
    <property type="entry name" value="Integrase-like_cat_sf"/>
</dbReference>
<evidence type="ECO:0000256" key="2">
    <source>
        <dbReference type="ARBA" id="ARBA00006657"/>
    </source>
</evidence>
<dbReference type="GO" id="GO:0007059">
    <property type="term" value="P:chromosome segregation"/>
    <property type="evidence" value="ECO:0007669"/>
    <property type="project" value="UniProtKB-UniRule"/>
</dbReference>
<dbReference type="RefSeq" id="WP_117956185.1">
    <property type="nucleotide sequence ID" value="NZ_QRAN01000017.1"/>
</dbReference>
<dbReference type="GO" id="GO:0005737">
    <property type="term" value="C:cytoplasm"/>
    <property type="evidence" value="ECO:0007669"/>
    <property type="project" value="UniProtKB-SubCell"/>
</dbReference>
<gene>
    <name evidence="11 14" type="primary">xerC</name>
    <name evidence="14" type="ORF">DWB85_14810</name>
</gene>
<evidence type="ECO:0000256" key="11">
    <source>
        <dbReference type="HAMAP-Rule" id="MF_01808"/>
    </source>
</evidence>
<accession>A0A3L7DYQ0</accession>
<organism evidence="14 15">
    <name type="scientific">Seongchinamella sediminis</name>
    <dbReference type="NCBI Taxonomy" id="2283635"/>
    <lineage>
        <taxon>Bacteria</taxon>
        <taxon>Pseudomonadati</taxon>
        <taxon>Pseudomonadota</taxon>
        <taxon>Gammaproteobacteria</taxon>
        <taxon>Cellvibrionales</taxon>
        <taxon>Halieaceae</taxon>
        <taxon>Seongchinamella</taxon>
    </lineage>
</organism>
<dbReference type="GO" id="GO:0051301">
    <property type="term" value="P:cell division"/>
    <property type="evidence" value="ECO:0007669"/>
    <property type="project" value="UniProtKB-UniRule"/>
</dbReference>
<feature type="domain" description="Tyr recombinase" evidence="12">
    <location>
        <begin position="110"/>
        <end position="293"/>
    </location>
</feature>
<keyword evidence="10 11" id="KW-0131">Cell cycle</keyword>
<evidence type="ECO:0000256" key="10">
    <source>
        <dbReference type="ARBA" id="ARBA00023306"/>
    </source>
</evidence>
<dbReference type="SUPFAM" id="SSF56349">
    <property type="entry name" value="DNA breaking-rejoining enzymes"/>
    <property type="match status" value="1"/>
</dbReference>
<comment type="similarity">
    <text evidence="2 11">Belongs to the 'phage' integrase family. XerC subfamily.</text>
</comment>
<comment type="subcellular location">
    <subcellularLocation>
        <location evidence="1 11">Cytoplasm</location>
    </subcellularLocation>
</comment>
<keyword evidence="15" id="KW-1185">Reference proteome</keyword>
<dbReference type="GO" id="GO:0006313">
    <property type="term" value="P:DNA transposition"/>
    <property type="evidence" value="ECO:0007669"/>
    <property type="project" value="UniProtKB-UniRule"/>
</dbReference>
<dbReference type="PANTHER" id="PTHR30349">
    <property type="entry name" value="PHAGE INTEGRASE-RELATED"/>
    <property type="match status" value="1"/>
</dbReference>
<dbReference type="InterPro" id="IPR044068">
    <property type="entry name" value="CB"/>
</dbReference>
<dbReference type="Gene3D" id="1.10.150.130">
    <property type="match status" value="1"/>
</dbReference>
<evidence type="ECO:0000256" key="5">
    <source>
        <dbReference type="ARBA" id="ARBA00022618"/>
    </source>
</evidence>
<dbReference type="HAMAP" id="MF_01808">
    <property type="entry name" value="Recomb_XerC_XerD"/>
    <property type="match status" value="1"/>
</dbReference>
<dbReference type="InterPro" id="IPR004107">
    <property type="entry name" value="Integrase_SAM-like_N"/>
</dbReference>
<protein>
    <recommendedName>
        <fullName evidence="3 11">Tyrosine recombinase XerC</fullName>
    </recommendedName>
</protein>
<keyword evidence="7 11" id="KW-0229">DNA integration</keyword>
<keyword evidence="4 11" id="KW-0963">Cytoplasm</keyword>
<dbReference type="InterPro" id="IPR011931">
    <property type="entry name" value="Recomb_XerC"/>
</dbReference>
<dbReference type="Proteomes" id="UP000265509">
    <property type="component" value="Unassembled WGS sequence"/>
</dbReference>
<dbReference type="InterPro" id="IPR050090">
    <property type="entry name" value="Tyrosine_recombinase_XerCD"/>
</dbReference>
<evidence type="ECO:0000256" key="4">
    <source>
        <dbReference type="ARBA" id="ARBA00022490"/>
    </source>
</evidence>
<evidence type="ECO:0000313" key="14">
    <source>
        <dbReference type="EMBL" id="RLQ20992.1"/>
    </source>
</evidence>
<dbReference type="GO" id="GO:0003677">
    <property type="term" value="F:DNA binding"/>
    <property type="evidence" value="ECO:0007669"/>
    <property type="project" value="UniProtKB-UniRule"/>
</dbReference>
<evidence type="ECO:0000256" key="7">
    <source>
        <dbReference type="ARBA" id="ARBA00022908"/>
    </source>
</evidence>
<comment type="caution">
    <text evidence="14">The sequence shown here is derived from an EMBL/GenBank/DDBJ whole genome shotgun (WGS) entry which is preliminary data.</text>
</comment>
<dbReference type="Pfam" id="PF00589">
    <property type="entry name" value="Phage_integrase"/>
    <property type="match status" value="1"/>
</dbReference>
<keyword evidence="8 11" id="KW-0238">DNA-binding</keyword>
<dbReference type="InterPro" id="IPR011010">
    <property type="entry name" value="DNA_brk_join_enz"/>
</dbReference>
<feature type="domain" description="Core-binding (CB)" evidence="13">
    <location>
        <begin position="3"/>
        <end position="89"/>
    </location>
</feature>
<dbReference type="AlphaFoldDB" id="A0A3L7DYQ0"/>
<evidence type="ECO:0000256" key="8">
    <source>
        <dbReference type="ARBA" id="ARBA00023125"/>
    </source>
</evidence>
<dbReference type="NCBIfam" id="TIGR02224">
    <property type="entry name" value="recomb_XerC"/>
    <property type="match status" value="1"/>
</dbReference>
<comment type="subunit">
    <text evidence="11">Forms a cyclic heterotetrameric complex composed of two molecules of XerC and two molecules of XerD.</text>
</comment>
<sequence>MSTPLADDCAAFIDYLRDVRQLSPHTLDNYRRDLASLQQYCESNKRSSARDLDEADIRAWVSLLHRRGLAGSSIQRSLSATRSFFNYLGRVNGHPRNPAASVQAPRKPRKLPRTLDADQVDRYLQFADQGPTALRDRAMAELFYSSGLRLAELSSVNIDDIDRSARLLTVTGKGNKTRTVPVGKAALDAIDQWLSVRPQAASDGDDAARALFTSNRGQRISVRNIQARLKLQGRKSGMHQDVHPHMLRHSFASHMLESSGDLRAVQELLGHANISTTQIYTHLDFQHLAKVYDAAHPRARRRKRD</sequence>
<feature type="active site" evidence="11">
    <location>
        <position position="248"/>
    </location>
</feature>
<dbReference type="InterPro" id="IPR010998">
    <property type="entry name" value="Integrase_recombinase_N"/>
</dbReference>
<dbReference type="NCBIfam" id="NF040815">
    <property type="entry name" value="recomb_XerA_Arch"/>
    <property type="match status" value="1"/>
</dbReference>
<proteinExistence type="inferred from homology"/>
<keyword evidence="5 11" id="KW-0132">Cell division</keyword>
<comment type="function">
    <text evidence="11">Site-specific tyrosine recombinase, which acts by catalyzing the cutting and rejoining of the recombining DNA molecules. The XerC-XerD complex is essential to convert dimers of the bacterial chromosome into monomers to permit their segregation at cell division. It also contributes to the segregational stability of plasmids.</text>
</comment>
<evidence type="ECO:0000256" key="6">
    <source>
        <dbReference type="ARBA" id="ARBA00022829"/>
    </source>
</evidence>
<feature type="active site" evidence="11">
    <location>
        <position position="245"/>
    </location>
</feature>
<dbReference type="CDD" id="cd00798">
    <property type="entry name" value="INT_XerDC_C"/>
    <property type="match status" value="1"/>
</dbReference>
<dbReference type="OrthoDB" id="9801717at2"/>
<evidence type="ECO:0000256" key="3">
    <source>
        <dbReference type="ARBA" id="ARBA00015804"/>
    </source>
</evidence>
<dbReference type="GO" id="GO:0009037">
    <property type="term" value="F:tyrosine-based site-specific recombinase activity"/>
    <property type="evidence" value="ECO:0007669"/>
    <property type="project" value="UniProtKB-UniRule"/>
</dbReference>
<evidence type="ECO:0000259" key="13">
    <source>
        <dbReference type="PROSITE" id="PS51900"/>
    </source>
</evidence>
<dbReference type="PANTHER" id="PTHR30349:SF81">
    <property type="entry name" value="TYROSINE RECOMBINASE XERC"/>
    <property type="match status" value="1"/>
</dbReference>
<evidence type="ECO:0000259" key="12">
    <source>
        <dbReference type="PROSITE" id="PS51898"/>
    </source>
</evidence>
<feature type="active site" evidence="11">
    <location>
        <position position="149"/>
    </location>
</feature>
<keyword evidence="6 11" id="KW-0159">Chromosome partition</keyword>
<evidence type="ECO:0000256" key="1">
    <source>
        <dbReference type="ARBA" id="ARBA00004496"/>
    </source>
</evidence>
<feature type="active site" description="O-(3'-phospho-DNA)-tyrosine intermediate" evidence="11">
    <location>
        <position position="280"/>
    </location>
</feature>